<dbReference type="InterPro" id="IPR007374">
    <property type="entry name" value="ASCH_domain"/>
</dbReference>
<dbReference type="Pfam" id="PF04266">
    <property type="entry name" value="ASCH"/>
    <property type="match status" value="1"/>
</dbReference>
<feature type="domain" description="ASCH" evidence="1">
    <location>
        <begin position="9"/>
        <end position="89"/>
    </location>
</feature>
<dbReference type="Gene3D" id="2.30.130.30">
    <property type="entry name" value="Hypothetical protein"/>
    <property type="match status" value="1"/>
</dbReference>
<gene>
    <name evidence="2" type="ORF">OCL97_04055</name>
</gene>
<sequence length="133" mass="14634">MTALPRVALSIRQPWAWLIVAGLKDIENRDWRTKHRGPVLIHASLKMDADCHGALIGGHHPVTHDTWTGQHSNPYPVGGIVGVADIVDCVSESDSPWFVGDYGFVLANARPLPFMPLRGQLNIFAAEYVEPTT</sequence>
<organism evidence="2 3">
    <name type="scientific">Phenylobacterium ferrooxidans</name>
    <dbReference type="NCBI Taxonomy" id="2982689"/>
    <lineage>
        <taxon>Bacteria</taxon>
        <taxon>Pseudomonadati</taxon>
        <taxon>Pseudomonadota</taxon>
        <taxon>Alphaproteobacteria</taxon>
        <taxon>Caulobacterales</taxon>
        <taxon>Caulobacteraceae</taxon>
        <taxon>Phenylobacterium</taxon>
    </lineage>
</organism>
<dbReference type="RefSeq" id="WP_377367829.1">
    <property type="nucleotide sequence ID" value="NZ_JAOTJD010000005.1"/>
</dbReference>
<proteinExistence type="predicted"/>
<dbReference type="EMBL" id="JAOTJD010000005">
    <property type="protein sequence ID" value="MFD3263139.1"/>
    <property type="molecule type" value="Genomic_DNA"/>
</dbReference>
<accession>A0ABW6CJ94</accession>
<evidence type="ECO:0000313" key="2">
    <source>
        <dbReference type="EMBL" id="MFD3263139.1"/>
    </source>
</evidence>
<protein>
    <submittedName>
        <fullName evidence="2">ASCH domain-containing protein</fullName>
    </submittedName>
</protein>
<evidence type="ECO:0000259" key="1">
    <source>
        <dbReference type="Pfam" id="PF04266"/>
    </source>
</evidence>
<dbReference type="InterPro" id="IPR015947">
    <property type="entry name" value="PUA-like_sf"/>
</dbReference>
<comment type="caution">
    <text evidence="2">The sequence shown here is derived from an EMBL/GenBank/DDBJ whole genome shotgun (WGS) entry which is preliminary data.</text>
</comment>
<dbReference type="SUPFAM" id="SSF88697">
    <property type="entry name" value="PUA domain-like"/>
    <property type="match status" value="1"/>
</dbReference>
<reference evidence="2 3" key="1">
    <citation type="submission" date="2022-09" db="EMBL/GenBank/DDBJ databases">
        <title>New species of Phenylobacterium.</title>
        <authorList>
            <person name="Mieszkin S."/>
        </authorList>
    </citation>
    <scope>NUCLEOTIDE SEQUENCE [LARGE SCALE GENOMIC DNA]</scope>
    <source>
        <strain evidence="2 3">HK31-G</strain>
    </source>
</reference>
<name>A0ABW6CJ94_9CAUL</name>
<dbReference type="Proteomes" id="UP001598130">
    <property type="component" value="Unassembled WGS sequence"/>
</dbReference>
<keyword evidence="3" id="KW-1185">Reference proteome</keyword>
<evidence type="ECO:0000313" key="3">
    <source>
        <dbReference type="Proteomes" id="UP001598130"/>
    </source>
</evidence>
<dbReference type="CDD" id="cd06554">
    <property type="entry name" value="ASCH_ASC-1_like"/>
    <property type="match status" value="1"/>
</dbReference>